<evidence type="ECO:0000313" key="1">
    <source>
        <dbReference type="EMBL" id="MCQ8181657.1"/>
    </source>
</evidence>
<accession>A0ABT1UHF0</accession>
<evidence type="ECO:0000313" key="2">
    <source>
        <dbReference type="Proteomes" id="UP001524569"/>
    </source>
</evidence>
<name>A0ABT1UHF0_9GAMM</name>
<proteinExistence type="predicted"/>
<reference evidence="1 2" key="1">
    <citation type="submission" date="2022-07" db="EMBL/GenBank/DDBJ databases">
        <title>Methylomonas rivi sp. nov., Methylomonas rosea sp. nov., Methylomonas aureus sp. nov. and Methylomonas subterranea sp. nov., four novel methanotrophs isolated from a freshwater creek and the deep terrestrial subsurface.</title>
        <authorList>
            <person name="Abin C."/>
            <person name="Sankaranarayanan K."/>
            <person name="Garner C."/>
            <person name="Sindelar R."/>
            <person name="Kotary K."/>
            <person name="Garner R."/>
            <person name="Barclay S."/>
            <person name="Lawson P."/>
            <person name="Krumholz L."/>
        </authorList>
    </citation>
    <scope>NUCLEOTIDE SEQUENCE [LARGE SCALE GENOMIC DNA]</scope>
    <source>
        <strain evidence="1 2">SURF-1</strain>
    </source>
</reference>
<dbReference type="EMBL" id="JANIBM010000011">
    <property type="protein sequence ID" value="MCQ8181657.1"/>
    <property type="molecule type" value="Genomic_DNA"/>
</dbReference>
<protein>
    <submittedName>
        <fullName evidence="1">Uncharacterized protein</fullName>
    </submittedName>
</protein>
<comment type="caution">
    <text evidence="1">The sequence shown here is derived from an EMBL/GenBank/DDBJ whole genome shotgun (WGS) entry which is preliminary data.</text>
</comment>
<dbReference type="RefSeq" id="WP_256610948.1">
    <property type="nucleotide sequence ID" value="NZ_JANIBM010000011.1"/>
</dbReference>
<keyword evidence="2" id="KW-1185">Reference proteome</keyword>
<gene>
    <name evidence="1" type="ORF">NP603_11100</name>
</gene>
<organism evidence="1 2">
    <name type="scientific">Methylomonas aurea</name>
    <dbReference type="NCBI Taxonomy" id="2952224"/>
    <lineage>
        <taxon>Bacteria</taxon>
        <taxon>Pseudomonadati</taxon>
        <taxon>Pseudomonadota</taxon>
        <taxon>Gammaproteobacteria</taxon>
        <taxon>Methylococcales</taxon>
        <taxon>Methylococcaceae</taxon>
        <taxon>Methylomonas</taxon>
    </lineage>
</organism>
<dbReference type="Proteomes" id="UP001524569">
    <property type="component" value="Unassembled WGS sequence"/>
</dbReference>
<sequence>MSLNVIQGFLRCLTARLVKAIRQDLEGSYGDRPIFQQLWFYQVAAKAGTCAGGLAFSL</sequence>